<proteinExistence type="inferred from homology"/>
<evidence type="ECO:0000313" key="20">
    <source>
        <dbReference type="EMBL" id="MFC0208525.1"/>
    </source>
</evidence>
<dbReference type="NCBIfam" id="NF004225">
    <property type="entry name" value="PRK05672.1"/>
    <property type="match status" value="1"/>
</dbReference>
<dbReference type="NCBIfam" id="TIGR00594">
    <property type="entry name" value="polc"/>
    <property type="match status" value="1"/>
</dbReference>
<keyword evidence="6 13" id="KW-0808">Transferase</keyword>
<evidence type="ECO:0000259" key="15">
    <source>
        <dbReference type="Pfam" id="PF01336"/>
    </source>
</evidence>
<dbReference type="InterPro" id="IPR011708">
    <property type="entry name" value="DNA_pol3_alpha_NTPase_dom"/>
</dbReference>
<evidence type="ECO:0000256" key="1">
    <source>
        <dbReference type="ARBA" id="ARBA00004496"/>
    </source>
</evidence>
<dbReference type="InterPro" id="IPR004013">
    <property type="entry name" value="PHP_dom"/>
</dbReference>
<organism evidence="20 21">
    <name type="scientific">Chelativorans intermedius</name>
    <dbReference type="NCBI Taxonomy" id="515947"/>
    <lineage>
        <taxon>Bacteria</taxon>
        <taxon>Pseudomonadati</taxon>
        <taxon>Pseudomonadota</taxon>
        <taxon>Alphaproteobacteria</taxon>
        <taxon>Hyphomicrobiales</taxon>
        <taxon>Phyllobacteriaceae</taxon>
        <taxon>Chelativorans</taxon>
    </lineage>
</organism>
<dbReference type="PANTHER" id="PTHR32294:SF4">
    <property type="entry name" value="ERROR-PRONE DNA POLYMERASE"/>
    <property type="match status" value="1"/>
</dbReference>
<comment type="subcellular location">
    <subcellularLocation>
        <location evidence="1 13">Cytoplasm</location>
    </subcellularLocation>
</comment>
<gene>
    <name evidence="13" type="primary">dnaE2</name>
    <name evidence="20" type="ORF">ACFFJ2_08950</name>
</gene>
<accession>A0ABV6D793</accession>
<dbReference type="CDD" id="cd04485">
    <property type="entry name" value="DnaE_OBF"/>
    <property type="match status" value="1"/>
</dbReference>
<evidence type="ECO:0000313" key="21">
    <source>
        <dbReference type="Proteomes" id="UP001589755"/>
    </source>
</evidence>
<dbReference type="PANTHER" id="PTHR32294">
    <property type="entry name" value="DNA POLYMERASE III SUBUNIT ALPHA"/>
    <property type="match status" value="1"/>
</dbReference>
<comment type="caution">
    <text evidence="20">The sequence shown here is derived from an EMBL/GenBank/DDBJ whole genome shotgun (WGS) entry which is preliminary data.</text>
</comment>
<evidence type="ECO:0000256" key="14">
    <source>
        <dbReference type="SAM" id="MobiDB-lite"/>
    </source>
</evidence>
<dbReference type="Pfam" id="PF01336">
    <property type="entry name" value="tRNA_anti-codon"/>
    <property type="match status" value="1"/>
</dbReference>
<reference evidence="20 21" key="1">
    <citation type="submission" date="2024-09" db="EMBL/GenBank/DDBJ databases">
        <authorList>
            <person name="Sun Q."/>
            <person name="Mori K."/>
        </authorList>
    </citation>
    <scope>NUCLEOTIDE SEQUENCE [LARGE SCALE GENOMIC DNA]</scope>
    <source>
        <strain evidence="20 21">CCM 8543</strain>
    </source>
</reference>
<comment type="catalytic activity">
    <reaction evidence="12 13">
        <text>DNA(n) + a 2'-deoxyribonucleoside 5'-triphosphate = DNA(n+1) + diphosphate</text>
        <dbReference type="Rhea" id="RHEA:22508"/>
        <dbReference type="Rhea" id="RHEA-COMP:17339"/>
        <dbReference type="Rhea" id="RHEA-COMP:17340"/>
        <dbReference type="ChEBI" id="CHEBI:33019"/>
        <dbReference type="ChEBI" id="CHEBI:61560"/>
        <dbReference type="ChEBI" id="CHEBI:173112"/>
        <dbReference type="EC" id="2.7.7.7"/>
    </reaction>
</comment>
<comment type="function">
    <text evidence="13">DNA polymerase involved in damage-induced mutagenesis and translesion synthesis (TLS). It is not the major replicative DNA polymerase.</text>
</comment>
<feature type="domain" description="DNA polymerase III alpha subunit finger" evidence="19">
    <location>
        <begin position="547"/>
        <end position="716"/>
    </location>
</feature>
<keyword evidence="5 13" id="KW-0963">Cytoplasm</keyword>
<dbReference type="InterPro" id="IPR023073">
    <property type="entry name" value="DnaE2"/>
</dbReference>
<dbReference type="InterPro" id="IPR029460">
    <property type="entry name" value="DNAPol_HHH"/>
</dbReference>
<feature type="region of interest" description="Disordered" evidence="14">
    <location>
        <begin position="1067"/>
        <end position="1104"/>
    </location>
</feature>
<evidence type="ECO:0000256" key="5">
    <source>
        <dbReference type="ARBA" id="ARBA00022490"/>
    </source>
</evidence>
<dbReference type="Pfam" id="PF02811">
    <property type="entry name" value="PHP"/>
    <property type="match status" value="1"/>
</dbReference>
<dbReference type="RefSeq" id="WP_261521270.1">
    <property type="nucleotide sequence ID" value="NZ_JAODNW010000017.1"/>
</dbReference>
<comment type="similarity">
    <text evidence="2 13">Belongs to the DNA polymerase type-C family. DnaE2 subfamily.</text>
</comment>
<evidence type="ECO:0000256" key="3">
    <source>
        <dbReference type="ARBA" id="ARBA00012417"/>
    </source>
</evidence>
<evidence type="ECO:0000256" key="8">
    <source>
        <dbReference type="ARBA" id="ARBA00022705"/>
    </source>
</evidence>
<evidence type="ECO:0000259" key="17">
    <source>
        <dbReference type="Pfam" id="PF07733"/>
    </source>
</evidence>
<evidence type="ECO:0000256" key="2">
    <source>
        <dbReference type="ARBA" id="ARBA00007391"/>
    </source>
</evidence>
<dbReference type="Pfam" id="PF14579">
    <property type="entry name" value="HHH_6"/>
    <property type="match status" value="1"/>
</dbReference>
<dbReference type="HAMAP" id="MF_01902">
    <property type="entry name" value="DNApol_error_prone"/>
    <property type="match status" value="1"/>
</dbReference>
<evidence type="ECO:0000256" key="10">
    <source>
        <dbReference type="ARBA" id="ARBA00022932"/>
    </source>
</evidence>
<keyword evidence="9 13" id="KW-0227">DNA damage</keyword>
<evidence type="ECO:0000259" key="16">
    <source>
        <dbReference type="Pfam" id="PF02811"/>
    </source>
</evidence>
<dbReference type="InterPro" id="IPR004365">
    <property type="entry name" value="NA-bd_OB_tRNA"/>
</dbReference>
<dbReference type="EMBL" id="JBHLXD010000012">
    <property type="protein sequence ID" value="MFC0208525.1"/>
    <property type="molecule type" value="Genomic_DNA"/>
</dbReference>
<name>A0ABV6D793_9HYPH</name>
<dbReference type="Proteomes" id="UP001589755">
    <property type="component" value="Unassembled WGS sequence"/>
</dbReference>
<feature type="domain" description="Bacterial DNA polymerase III alpha subunit NTPase" evidence="17">
    <location>
        <begin position="290"/>
        <end position="544"/>
    </location>
</feature>
<evidence type="ECO:0000256" key="11">
    <source>
        <dbReference type="ARBA" id="ARBA00023204"/>
    </source>
</evidence>
<sequence length="1104" mass="122514">MSAPLAYAEFAVQSNFSFLRGAAHPEELVVEARRLGHAAIGLADRNTVAGVVRAWSQSRCIRLEEDAAPTRIAYHPGCRLVFGDGTPDVLAYPQDRQGWAHLCRLLTQANLREESAKGAPLVLAEDLFAWGDRLSLAVLPRLEAGAQEDLAFVKRLKVRFGDAVRLAVAPSHGGNDRFRLAQAACMAEAAGTPLMAVNDVLYHVAARRPLQDVLTAIRLNVPVAEAGFALHANAERHLKPAREMARLFHHCPQALDETIRFAESLSFSLGELEHNYPDEPTESGLPAQEELERLTWKGAEKRFADGIPDKVASLLRKELALVAEKNYARYFLTVHDIMRFARSRGILCQGRGSAANSLICYCLGITDVGPDIMDHLLERFISVERDEPPDIDVDFEHERREEVIAYIYEKYSEKHTALAASVVSYRGRSALREVAKALGLSQDTMSALSGSIWGWSSAGLGERETAAAGLDSADPRTRHLLARANEIMGFPRHLSQHVGGFVITRDRLDEIVPVVKTAMDERKMVEWDKDDLDAVGLLKVDVLALGMLSCLRRAFDLHERHYLREGGEKLTLATIPKEKAPVYAMLSRADTIGVFQVESRAQMSMLPRLKPKHFYDLVIEVAIVRPGPIQGDMVHPYLRRRNGQEKPEYVRPELEAILKKTLGVPLFQEQAMKIAIEAGGFTPGEADQLRRAMATFRRTGTIHNYRRRMIEGMVSRGYPRAFAERCFKQIEGFGDYGFPESHAASFALLVYASAWFKAFYPDVFCAALLNAQPMGFYAPAQLVRDAREHGVEVRPVDVNHSAWDCTLEEAPFDPARVQKRHAAMRGSIRTRHAVRLGFRQVKGLSEGEMEQLVRGRGRGYASVRDVWLRSGLRKGVLVRLAEADAFRSLGLDRRSALWAVQALDEGELAARMPLFDGPGPSAAGKEPRMPLPAMPPGTHVVHDYRWLGLSLRAHPVSFLRARLAAEDTIANARLADIGNGRRLAVAGLVLVRQRPGTAKGVIFMTLEDETGIANIVVWKKIFERFRPQVLGARFVRVTGRLQVASGVVHLIAERIEDLSARLDSLLENGPPQEARHAGEQPPARPALSSPLQAATVMPKGRNFH</sequence>
<keyword evidence="10 13" id="KW-0239">DNA-directed DNA polymerase</keyword>
<feature type="domain" description="PHP" evidence="16">
    <location>
        <begin position="12"/>
        <end position="113"/>
    </location>
</feature>
<feature type="domain" description="DNA polymerase helix-hairpin-helix motif" evidence="18">
    <location>
        <begin position="790"/>
        <end position="895"/>
    </location>
</feature>
<dbReference type="CDD" id="cd07434">
    <property type="entry name" value="PHP_PolIIIA_DnaE2"/>
    <property type="match status" value="1"/>
</dbReference>
<dbReference type="InterPro" id="IPR040982">
    <property type="entry name" value="DNA_pol3_finger"/>
</dbReference>
<feature type="domain" description="OB" evidence="15">
    <location>
        <begin position="985"/>
        <end position="1058"/>
    </location>
</feature>
<keyword evidence="8 13" id="KW-0235">DNA replication</keyword>
<keyword evidence="21" id="KW-1185">Reference proteome</keyword>
<evidence type="ECO:0000259" key="18">
    <source>
        <dbReference type="Pfam" id="PF14579"/>
    </source>
</evidence>
<dbReference type="EC" id="2.7.7.7" evidence="3 13"/>
<evidence type="ECO:0000256" key="6">
    <source>
        <dbReference type="ARBA" id="ARBA00022679"/>
    </source>
</evidence>
<keyword evidence="11 13" id="KW-0234">DNA repair</keyword>
<dbReference type="Pfam" id="PF07733">
    <property type="entry name" value="DNA_pol3_alpha"/>
    <property type="match status" value="1"/>
</dbReference>
<dbReference type="GO" id="GO:0003887">
    <property type="term" value="F:DNA-directed DNA polymerase activity"/>
    <property type="evidence" value="ECO:0007669"/>
    <property type="project" value="UniProtKB-EC"/>
</dbReference>
<dbReference type="Pfam" id="PF17657">
    <property type="entry name" value="DNA_pol3_finger"/>
    <property type="match status" value="1"/>
</dbReference>
<evidence type="ECO:0000256" key="12">
    <source>
        <dbReference type="ARBA" id="ARBA00049244"/>
    </source>
</evidence>
<keyword evidence="7 13" id="KW-0548">Nucleotidyltransferase</keyword>
<dbReference type="Gene3D" id="3.20.20.140">
    <property type="entry name" value="Metal-dependent hydrolases"/>
    <property type="match status" value="1"/>
</dbReference>
<evidence type="ECO:0000256" key="4">
    <source>
        <dbReference type="ARBA" id="ARBA00017273"/>
    </source>
</evidence>
<protein>
    <recommendedName>
        <fullName evidence="4 13">Error-prone DNA polymerase</fullName>
        <ecNumber evidence="3 13">2.7.7.7</ecNumber>
    </recommendedName>
</protein>
<evidence type="ECO:0000259" key="19">
    <source>
        <dbReference type="Pfam" id="PF17657"/>
    </source>
</evidence>
<evidence type="ECO:0000256" key="7">
    <source>
        <dbReference type="ARBA" id="ARBA00022695"/>
    </source>
</evidence>
<dbReference type="InterPro" id="IPR004805">
    <property type="entry name" value="DnaE2/DnaE/PolC"/>
</dbReference>
<evidence type="ECO:0000256" key="13">
    <source>
        <dbReference type="HAMAP-Rule" id="MF_01902"/>
    </source>
</evidence>
<evidence type="ECO:0000256" key="9">
    <source>
        <dbReference type="ARBA" id="ARBA00022763"/>
    </source>
</evidence>